<comment type="similarity">
    <text evidence="1">Belongs to the ROK (NagC/XylR) family.</text>
</comment>
<dbReference type="Pfam" id="PF00480">
    <property type="entry name" value="ROK"/>
    <property type="match status" value="1"/>
</dbReference>
<dbReference type="InterPro" id="IPR043129">
    <property type="entry name" value="ATPase_NBD"/>
</dbReference>
<organism evidence="2 3">
    <name type="scientific">Alkalicoccus urumqiensis</name>
    <name type="common">Bacillus urumqiensis</name>
    <dbReference type="NCBI Taxonomy" id="1548213"/>
    <lineage>
        <taxon>Bacteria</taxon>
        <taxon>Bacillati</taxon>
        <taxon>Bacillota</taxon>
        <taxon>Bacilli</taxon>
        <taxon>Bacillales</taxon>
        <taxon>Bacillaceae</taxon>
        <taxon>Alkalicoccus</taxon>
    </lineage>
</organism>
<reference evidence="2 3" key="1">
    <citation type="submission" date="2018-03" db="EMBL/GenBank/DDBJ databases">
        <title>Bacillus urumqiensis sp. nov., a moderately haloalkaliphilic bacterium isolated from a salt lake.</title>
        <authorList>
            <person name="Zhao B."/>
            <person name="Liao Z."/>
        </authorList>
    </citation>
    <scope>NUCLEOTIDE SEQUENCE [LARGE SCALE GENOMIC DNA]</scope>
    <source>
        <strain evidence="2 3">BZ-SZ-XJ18</strain>
    </source>
</reference>
<keyword evidence="3" id="KW-1185">Reference proteome</keyword>
<dbReference type="PANTHER" id="PTHR18964">
    <property type="entry name" value="ROK (REPRESSOR, ORF, KINASE) FAMILY"/>
    <property type="match status" value="1"/>
</dbReference>
<evidence type="ECO:0000313" key="3">
    <source>
        <dbReference type="Proteomes" id="UP000243650"/>
    </source>
</evidence>
<dbReference type="Gene3D" id="3.30.420.40">
    <property type="match status" value="2"/>
</dbReference>
<accession>A0A2P6ML94</accession>
<dbReference type="Proteomes" id="UP000243650">
    <property type="component" value="Unassembled WGS sequence"/>
</dbReference>
<proteinExistence type="inferred from homology"/>
<evidence type="ECO:0000256" key="1">
    <source>
        <dbReference type="ARBA" id="ARBA00006479"/>
    </source>
</evidence>
<protein>
    <submittedName>
        <fullName evidence="2">ROK family protein</fullName>
    </submittedName>
</protein>
<name>A0A2P6ML94_ALKUR</name>
<evidence type="ECO:0000313" key="2">
    <source>
        <dbReference type="EMBL" id="PRO67035.1"/>
    </source>
</evidence>
<sequence length="322" mass="33742">MTTIEECLMKGVVTGMTRSIGIDIGGTSIKTALTEEGSVLDFRTVETPVDDPRQGAAEIHRLISDWMSLADGSIGICAPGPLDTMEGRFLDPPNLPGWHGFSLKDELEDKTGRQCLVENDANAAAVGEFMYGAGRSFQHIVYVTISTGIGAGIVIDGKLLSGAQFQAGEAGNMIIRSEGPEQPGMNIGSWESLASGTALGIRAEKEIGLTGGAAEVFREQASGNQKAARLVSSWIEDTACGTANLLHLLNPEAVIFGGGVMNAAAQILPELQREVESRVYESMRSGVQLYAAELKNQAGVIGAAALDHVPRIGAGTSAGRSI</sequence>
<comment type="caution">
    <text evidence="2">The sequence shown here is derived from an EMBL/GenBank/DDBJ whole genome shotgun (WGS) entry which is preliminary data.</text>
</comment>
<dbReference type="PANTHER" id="PTHR18964:SF149">
    <property type="entry name" value="BIFUNCTIONAL UDP-N-ACETYLGLUCOSAMINE 2-EPIMERASE_N-ACETYLMANNOSAMINE KINASE"/>
    <property type="match status" value="1"/>
</dbReference>
<dbReference type="EMBL" id="PVNS01000001">
    <property type="protein sequence ID" value="PRO67035.1"/>
    <property type="molecule type" value="Genomic_DNA"/>
</dbReference>
<dbReference type="AlphaFoldDB" id="A0A2P6ML94"/>
<dbReference type="RefSeq" id="WP_105957421.1">
    <property type="nucleotide sequence ID" value="NZ_PVNS01000001.1"/>
</dbReference>
<dbReference type="SUPFAM" id="SSF53067">
    <property type="entry name" value="Actin-like ATPase domain"/>
    <property type="match status" value="1"/>
</dbReference>
<gene>
    <name evidence="2" type="ORF">C6I21_00265</name>
</gene>
<dbReference type="InterPro" id="IPR000600">
    <property type="entry name" value="ROK"/>
</dbReference>
<dbReference type="OrthoDB" id="9795247at2"/>